<organism evidence="2 3">
    <name type="scientific">Paenibacillus arenilitoris</name>
    <dbReference type="NCBI Taxonomy" id="2772299"/>
    <lineage>
        <taxon>Bacteria</taxon>
        <taxon>Bacillati</taxon>
        <taxon>Bacillota</taxon>
        <taxon>Bacilli</taxon>
        <taxon>Bacillales</taxon>
        <taxon>Paenibacillaceae</taxon>
        <taxon>Paenibacillus</taxon>
    </lineage>
</organism>
<accession>A0A927CMY9</accession>
<dbReference type="EMBL" id="JACXIY010000019">
    <property type="protein sequence ID" value="MBD2870375.1"/>
    <property type="molecule type" value="Genomic_DNA"/>
</dbReference>
<name>A0A927CMY9_9BACL</name>
<feature type="transmembrane region" description="Helical" evidence="1">
    <location>
        <begin position="98"/>
        <end position="117"/>
    </location>
</feature>
<keyword evidence="1" id="KW-0812">Transmembrane</keyword>
<dbReference type="InterPro" id="IPR048147">
    <property type="entry name" value="CBO0543-like"/>
</dbReference>
<feature type="transmembrane region" description="Helical" evidence="1">
    <location>
        <begin position="123"/>
        <end position="139"/>
    </location>
</feature>
<gene>
    <name evidence="2" type="ORF">IDH41_17485</name>
</gene>
<keyword evidence="3" id="KW-1185">Reference proteome</keyword>
<comment type="caution">
    <text evidence="2">The sequence shown here is derived from an EMBL/GenBank/DDBJ whole genome shotgun (WGS) entry which is preliminary data.</text>
</comment>
<feature type="transmembrane region" description="Helical" evidence="1">
    <location>
        <begin position="146"/>
        <end position="166"/>
    </location>
</feature>
<proteinExistence type="predicted"/>
<dbReference type="Proteomes" id="UP000632125">
    <property type="component" value="Unassembled WGS sequence"/>
</dbReference>
<evidence type="ECO:0000313" key="2">
    <source>
        <dbReference type="EMBL" id="MBD2870375.1"/>
    </source>
</evidence>
<reference evidence="2" key="1">
    <citation type="submission" date="2020-09" db="EMBL/GenBank/DDBJ databases">
        <title>A novel bacterium of genus Paenibacillus, isolated from South China Sea.</title>
        <authorList>
            <person name="Huang H."/>
            <person name="Mo K."/>
            <person name="Hu Y."/>
        </authorList>
    </citation>
    <scope>NUCLEOTIDE SEQUENCE</scope>
    <source>
        <strain evidence="2">IB182493</strain>
    </source>
</reference>
<feature type="transmembrane region" description="Helical" evidence="1">
    <location>
        <begin position="28"/>
        <end position="46"/>
    </location>
</feature>
<dbReference type="AlphaFoldDB" id="A0A927CMY9"/>
<dbReference type="NCBIfam" id="NF041644">
    <property type="entry name" value="CBO0543_fam"/>
    <property type="match status" value="1"/>
</dbReference>
<evidence type="ECO:0000256" key="1">
    <source>
        <dbReference type="SAM" id="Phobius"/>
    </source>
</evidence>
<sequence>MDKLHVAIGLWTILAVWRWGDWRNWKKYYPTMLYMSLGACVYLFLYGQDALWNPRPSLLLDKQNELLYLFVIMPCSALLYLSNFPAKLKSKLIHISKWILIYILVEWIGYLFHEITYNSGWNLWWSLVFDMIMFPMLILHHRRPLLALVLSVFAAMGLMAFFPPHWG</sequence>
<dbReference type="RefSeq" id="WP_190863243.1">
    <property type="nucleotide sequence ID" value="NZ_JACXIY010000019.1"/>
</dbReference>
<protein>
    <submittedName>
        <fullName evidence="2">Uncharacterized protein</fullName>
    </submittedName>
</protein>
<evidence type="ECO:0000313" key="3">
    <source>
        <dbReference type="Proteomes" id="UP000632125"/>
    </source>
</evidence>
<feature type="transmembrane region" description="Helical" evidence="1">
    <location>
        <begin position="66"/>
        <end position="86"/>
    </location>
</feature>
<keyword evidence="1" id="KW-1133">Transmembrane helix</keyword>
<keyword evidence="1" id="KW-0472">Membrane</keyword>